<accession>A0A4Q0YB37</accession>
<keyword evidence="4" id="KW-0472">Membrane</keyword>
<name>A0A4Q0YB37_9BACT</name>
<dbReference type="GO" id="GO:1990281">
    <property type="term" value="C:efflux pump complex"/>
    <property type="evidence" value="ECO:0007669"/>
    <property type="project" value="TreeGrafter"/>
</dbReference>
<proteinExistence type="predicted"/>
<evidence type="ECO:0000256" key="3">
    <source>
        <dbReference type="ARBA" id="ARBA00022692"/>
    </source>
</evidence>
<dbReference type="GO" id="GO:0015288">
    <property type="term" value="F:porin activity"/>
    <property type="evidence" value="ECO:0007669"/>
    <property type="project" value="TreeGrafter"/>
</dbReference>
<keyword evidence="3" id="KW-0812">Transmembrane</keyword>
<evidence type="ECO:0000313" key="7">
    <source>
        <dbReference type="Proteomes" id="UP000290172"/>
    </source>
</evidence>
<dbReference type="GO" id="GO:0009279">
    <property type="term" value="C:cell outer membrane"/>
    <property type="evidence" value="ECO:0007669"/>
    <property type="project" value="UniProtKB-SubCell"/>
</dbReference>
<evidence type="ECO:0008006" key="8">
    <source>
        <dbReference type="Google" id="ProtNLM"/>
    </source>
</evidence>
<gene>
    <name evidence="6" type="ORF">CRV08_11175</name>
</gene>
<dbReference type="PANTHER" id="PTHR30026:SF13">
    <property type="entry name" value="MEMBRANE EFFLUX PROTEIN, PUTATIVE-RELATED"/>
    <property type="match status" value="1"/>
</dbReference>
<evidence type="ECO:0000256" key="2">
    <source>
        <dbReference type="ARBA" id="ARBA00022452"/>
    </source>
</evidence>
<dbReference type="Proteomes" id="UP000290172">
    <property type="component" value="Unassembled WGS sequence"/>
</dbReference>
<organism evidence="6 7">
    <name type="scientific">Halarcobacter ebronensis</name>
    <dbReference type="NCBI Taxonomy" id="1462615"/>
    <lineage>
        <taxon>Bacteria</taxon>
        <taxon>Pseudomonadati</taxon>
        <taxon>Campylobacterota</taxon>
        <taxon>Epsilonproteobacteria</taxon>
        <taxon>Campylobacterales</taxon>
        <taxon>Arcobacteraceae</taxon>
        <taxon>Halarcobacter</taxon>
    </lineage>
</organism>
<keyword evidence="2" id="KW-1134">Transmembrane beta strand</keyword>
<evidence type="ECO:0000256" key="1">
    <source>
        <dbReference type="ARBA" id="ARBA00004442"/>
    </source>
</evidence>
<dbReference type="Gene3D" id="1.20.1600.10">
    <property type="entry name" value="Outer membrane efflux proteins (OEP)"/>
    <property type="match status" value="1"/>
</dbReference>
<keyword evidence="5" id="KW-0998">Cell outer membrane</keyword>
<reference evidence="6 7" key="1">
    <citation type="submission" date="2017-10" db="EMBL/GenBank/DDBJ databases">
        <title>Genomics of the genus Arcobacter.</title>
        <authorList>
            <person name="Perez-Cataluna A."/>
            <person name="Figueras M.J."/>
        </authorList>
    </citation>
    <scope>NUCLEOTIDE SEQUENCE [LARGE SCALE GENOMIC DNA]</scope>
    <source>
        <strain evidence="6 7">CECT 8993</strain>
    </source>
</reference>
<dbReference type="GO" id="GO:0015562">
    <property type="term" value="F:efflux transmembrane transporter activity"/>
    <property type="evidence" value="ECO:0007669"/>
    <property type="project" value="InterPro"/>
</dbReference>
<dbReference type="InterPro" id="IPR051906">
    <property type="entry name" value="TolC-like"/>
</dbReference>
<evidence type="ECO:0000256" key="5">
    <source>
        <dbReference type="ARBA" id="ARBA00023237"/>
    </source>
</evidence>
<dbReference type="EMBL" id="PDKJ01000010">
    <property type="protein sequence ID" value="RXJ67145.1"/>
    <property type="molecule type" value="Genomic_DNA"/>
</dbReference>
<dbReference type="SUPFAM" id="SSF56954">
    <property type="entry name" value="Outer membrane efflux proteins (OEP)"/>
    <property type="match status" value="1"/>
</dbReference>
<dbReference type="PANTHER" id="PTHR30026">
    <property type="entry name" value="OUTER MEMBRANE PROTEIN TOLC"/>
    <property type="match status" value="1"/>
</dbReference>
<evidence type="ECO:0000313" key="6">
    <source>
        <dbReference type="EMBL" id="RXJ67145.1"/>
    </source>
</evidence>
<comment type="caution">
    <text evidence="6">The sequence shown here is derived from an EMBL/GenBank/DDBJ whole genome shotgun (WGS) entry which is preliminary data.</text>
</comment>
<dbReference type="AlphaFoldDB" id="A0A4Q0YB37"/>
<comment type="subcellular location">
    <subcellularLocation>
        <location evidence="1">Cell outer membrane</location>
    </subcellularLocation>
</comment>
<protein>
    <recommendedName>
        <fullName evidence="8">Transporter</fullName>
    </recommendedName>
</protein>
<sequence length="486" mass="55838">MNMHYLFLKLNRYNLLGNYFWENSLKKIVFVFLLACIMVNAKEFDLTLDKAIDLALENNGLNKISKLNLEIAKAQYEQALSANYPSLDAVLYAKRDDKDTIYQQRGEFKLPADMAAALGMMGITSTSISADIDTIAVGRDTVRGELEVNYPLYTGGKISSIIQQAKLNKEIKAEAIKRSESSVVYDVKRYFYGYIFVDSLYKLINDIYENMKFSRDLTKEFLENGTTLNIKKTDYLNIKLITSLIETTLYKIDTNRKILEGAIGNLIGLKYNDVIKITYEKQEILKQNQDLETLVKKSMDFNSDIRTIDLALKIKDQQIKEAKSEYQPMVNLFGNISHTYNSYQYGYLYEENANRWTVGLAVKMSLFNGFKTDNQVLEKRLDKKVVNEQKILLEDGLALQLKNEFIKSSFGFKQLKALQEAVDAATENSATNFKAYKYEMVEAKDLVQSSMMEVYVKADYLKSLHDYLISLATIDKLIGKKLEEMY</sequence>
<evidence type="ECO:0000256" key="4">
    <source>
        <dbReference type="ARBA" id="ARBA00023136"/>
    </source>
</evidence>